<dbReference type="InterPro" id="IPR043504">
    <property type="entry name" value="Peptidase_S1_PA_chymotrypsin"/>
</dbReference>
<dbReference type="PROSITE" id="PS00135">
    <property type="entry name" value="TRYPSIN_SER"/>
    <property type="match status" value="1"/>
</dbReference>
<feature type="signal peptide" evidence="26">
    <location>
        <begin position="1"/>
        <end position="21"/>
    </location>
</feature>
<keyword evidence="21" id="KW-0379">Hydroxylation</keyword>
<dbReference type="InterPro" id="IPR050442">
    <property type="entry name" value="Peptidase_S1_coag_factors"/>
</dbReference>
<dbReference type="GO" id="GO:0005615">
    <property type="term" value="C:extracellular space"/>
    <property type="evidence" value="ECO:0007669"/>
    <property type="project" value="TreeGrafter"/>
</dbReference>
<keyword evidence="9" id="KW-0597">Phosphoprotein</keyword>
<evidence type="ECO:0000256" key="23">
    <source>
        <dbReference type="PROSITE-ProRule" id="PRU00076"/>
    </source>
</evidence>
<dbReference type="PANTHER" id="PTHR24278:SF31">
    <property type="entry name" value="COAGULATION FACTOR IX"/>
    <property type="match status" value="1"/>
</dbReference>
<name>A0A9Q1EZ77_SYNKA</name>
<keyword evidence="16" id="KW-0460">Magnesium</keyword>
<evidence type="ECO:0000256" key="22">
    <source>
        <dbReference type="ARBA" id="ARBA00031357"/>
    </source>
</evidence>
<dbReference type="PROSITE" id="PS50026">
    <property type="entry name" value="EGF_3"/>
    <property type="match status" value="1"/>
</dbReference>
<dbReference type="PROSITE" id="PS01187">
    <property type="entry name" value="EGF_CA"/>
    <property type="match status" value="1"/>
</dbReference>
<dbReference type="SMART" id="SM00179">
    <property type="entry name" value="EGF_CA"/>
    <property type="match status" value="1"/>
</dbReference>
<dbReference type="FunFam" id="2.10.25.10:FF:000162">
    <property type="entry name" value="Coagulation factor X (Predicted)"/>
    <property type="match status" value="1"/>
</dbReference>
<dbReference type="InterPro" id="IPR000294">
    <property type="entry name" value="GLA_domain"/>
</dbReference>
<evidence type="ECO:0000313" key="31">
    <source>
        <dbReference type="Proteomes" id="UP001152622"/>
    </source>
</evidence>
<dbReference type="PROSITE" id="PS01186">
    <property type="entry name" value="EGF_2"/>
    <property type="match status" value="1"/>
</dbReference>
<comment type="caution">
    <text evidence="30">The sequence shown here is derived from an EMBL/GenBank/DDBJ whole genome shotgun (WGS) entry which is preliminary data.</text>
</comment>
<evidence type="ECO:0000256" key="8">
    <source>
        <dbReference type="ARBA" id="ARBA00022536"/>
    </source>
</evidence>
<evidence type="ECO:0000256" key="6">
    <source>
        <dbReference type="ARBA" id="ARBA00022479"/>
    </source>
</evidence>
<dbReference type="InterPro" id="IPR017857">
    <property type="entry name" value="Coagulation_fac-like_Gla_dom"/>
</dbReference>
<keyword evidence="20" id="KW-0325">Glycoprotein</keyword>
<dbReference type="CDD" id="cd00054">
    <property type="entry name" value="EGF_CA"/>
    <property type="match status" value="1"/>
</dbReference>
<dbReference type="Pfam" id="PF14670">
    <property type="entry name" value="FXa_inhibition"/>
    <property type="match status" value="1"/>
</dbReference>
<keyword evidence="8 23" id="KW-0245">EGF-like domain</keyword>
<dbReference type="SUPFAM" id="SSF57196">
    <property type="entry name" value="EGF/Laminin"/>
    <property type="match status" value="2"/>
</dbReference>
<evidence type="ECO:0000256" key="7">
    <source>
        <dbReference type="ARBA" id="ARBA00022525"/>
    </source>
</evidence>
<dbReference type="GO" id="GO:0006508">
    <property type="term" value="P:proteolysis"/>
    <property type="evidence" value="ECO:0007669"/>
    <property type="project" value="UniProtKB-KW"/>
</dbReference>
<dbReference type="Gene3D" id="2.40.10.10">
    <property type="entry name" value="Trypsin-like serine proteases"/>
    <property type="match status" value="2"/>
</dbReference>
<evidence type="ECO:0000256" key="21">
    <source>
        <dbReference type="ARBA" id="ARBA00023278"/>
    </source>
</evidence>
<keyword evidence="6" id="KW-0301">Gamma-carboxyglutamic acid</keyword>
<dbReference type="OrthoDB" id="8909918at2759"/>
<feature type="domain" description="Gla" evidence="29">
    <location>
        <begin position="48"/>
        <end position="94"/>
    </location>
</feature>
<dbReference type="Gene3D" id="4.10.740.10">
    <property type="entry name" value="Coagulation Factor IX"/>
    <property type="match status" value="1"/>
</dbReference>
<keyword evidence="18" id="KW-0865">Zymogen</keyword>
<evidence type="ECO:0000256" key="24">
    <source>
        <dbReference type="RuleBase" id="RU363034"/>
    </source>
</evidence>
<dbReference type="Pfam" id="PF00008">
    <property type="entry name" value="EGF"/>
    <property type="match status" value="1"/>
</dbReference>
<gene>
    <name evidence="30" type="ORF">SKAU_G00264900</name>
</gene>
<evidence type="ECO:0000256" key="16">
    <source>
        <dbReference type="ARBA" id="ARBA00022842"/>
    </source>
</evidence>
<dbReference type="FunFam" id="2.40.10.10:FF:000013">
    <property type="entry name" value="Coagulation factor X"/>
    <property type="match status" value="1"/>
</dbReference>
<dbReference type="SUPFAM" id="SSF50494">
    <property type="entry name" value="Trypsin-like serine proteases"/>
    <property type="match status" value="1"/>
</dbReference>
<feature type="domain" description="Peptidase S1" evidence="28">
    <location>
        <begin position="270"/>
        <end position="507"/>
    </location>
</feature>
<evidence type="ECO:0000256" key="3">
    <source>
        <dbReference type="ARBA" id="ARBA00004613"/>
    </source>
</evidence>
<evidence type="ECO:0000256" key="12">
    <source>
        <dbReference type="ARBA" id="ARBA00022723"/>
    </source>
</evidence>
<dbReference type="InterPro" id="IPR001881">
    <property type="entry name" value="EGF-like_Ca-bd_dom"/>
</dbReference>
<dbReference type="Pfam" id="PF00089">
    <property type="entry name" value="Trypsin"/>
    <property type="match status" value="1"/>
</dbReference>
<dbReference type="PROSITE" id="PS50998">
    <property type="entry name" value="GLA_2"/>
    <property type="match status" value="1"/>
</dbReference>
<dbReference type="InterPro" id="IPR033116">
    <property type="entry name" value="TRYPSIN_SER"/>
</dbReference>
<evidence type="ECO:0000256" key="9">
    <source>
        <dbReference type="ARBA" id="ARBA00022553"/>
    </source>
</evidence>
<dbReference type="PIRSF" id="PIRSF001143">
    <property type="entry name" value="Factor_X"/>
    <property type="match status" value="1"/>
</dbReference>
<keyword evidence="17" id="KW-0094">Blood coagulation</keyword>
<comment type="subcellular location">
    <subcellularLocation>
        <location evidence="3">Secreted</location>
    </subcellularLocation>
</comment>
<dbReference type="PANTHER" id="PTHR24278">
    <property type="entry name" value="COAGULATION FACTOR"/>
    <property type="match status" value="1"/>
</dbReference>
<evidence type="ECO:0000256" key="5">
    <source>
        <dbReference type="ARBA" id="ARBA00019454"/>
    </source>
</evidence>
<keyword evidence="10 24" id="KW-0645">Protease</keyword>
<dbReference type="GO" id="GO:0005509">
    <property type="term" value="F:calcium ion binding"/>
    <property type="evidence" value="ECO:0007669"/>
    <property type="project" value="InterPro"/>
</dbReference>
<keyword evidence="7" id="KW-0964">Secreted</keyword>
<dbReference type="GO" id="GO:0007596">
    <property type="term" value="P:blood coagulation"/>
    <property type="evidence" value="ECO:0007669"/>
    <property type="project" value="UniProtKB-KW"/>
</dbReference>
<dbReference type="InterPro" id="IPR018097">
    <property type="entry name" value="EGF_Ca-bd_CS"/>
</dbReference>
<keyword evidence="26" id="KW-0732">Signal</keyword>
<comment type="caution">
    <text evidence="23">Lacks conserved residue(s) required for the propagation of feature annotation.</text>
</comment>
<dbReference type="SMART" id="SM00069">
    <property type="entry name" value="GLA"/>
    <property type="match status" value="1"/>
</dbReference>
<dbReference type="FunFam" id="4.10.740.10:FF:000001">
    <property type="entry name" value="vitamin K-dependent protein S"/>
    <property type="match status" value="1"/>
</dbReference>
<evidence type="ECO:0000259" key="29">
    <source>
        <dbReference type="PROSITE" id="PS50998"/>
    </source>
</evidence>
<keyword evidence="12" id="KW-0479">Metal-binding</keyword>
<dbReference type="SMART" id="SM00020">
    <property type="entry name" value="Tryp_SPc"/>
    <property type="match status" value="1"/>
</dbReference>
<dbReference type="Gene3D" id="2.10.25.10">
    <property type="entry name" value="Laminin"/>
    <property type="match status" value="2"/>
</dbReference>
<keyword evidence="14 24" id="KW-0720">Serine protease</keyword>
<protein>
    <recommendedName>
        <fullName evidence="5">Coagulation factor IX</fullName>
        <ecNumber evidence="4">3.4.21.22</ecNumber>
    </recommendedName>
    <alternativeName>
        <fullName evidence="22">Christmas factor</fullName>
    </alternativeName>
</protein>
<dbReference type="SMART" id="SM00181">
    <property type="entry name" value="EGF"/>
    <property type="match status" value="2"/>
</dbReference>
<keyword evidence="31" id="KW-1185">Reference proteome</keyword>
<evidence type="ECO:0000259" key="27">
    <source>
        <dbReference type="PROSITE" id="PS50026"/>
    </source>
</evidence>
<dbReference type="InterPro" id="IPR001314">
    <property type="entry name" value="Peptidase_S1A"/>
</dbReference>
<sequence length="519" mass="58133">MSPRNRMARILLLYFICGLLPEHGLYCGASVFLPQHTAESVLKRHRRYNAGGLEEVMKDNLERECIEERCSWEEAREVFENREKTMQFWVSYMDGDQCESLPCQNEGKCEDGMSSYMCWCPVGYTGKNCEIETLRQCDVRNGGCMHFCHSDKVRGVMCDCAAGYSLNQDGRTCTPEGDFPCGRRGKSIVLGRSKTRTFHAQPPEMGSNDTIHSPPLLNATAVPSEPTANSTTPSPTSATTARPPLIDVPIAAFVPTLPTIVTKEPQDNRIVGGNEVTPGEIPWQVALIDKRTLVGFCGGSILSERWIITAAHCLLEAEIDSIFIRVGEHNVHKKEGTERDHEIAEKHVHPRYNNDQSQYNHDVALLRLEKPIVFTDFALPICLGPKEFTETLLRTGSMSVVSGWGKVRFEGAESPVLQKVEVPYVDRLQCKGSSNDRITRFMFCAGYTTEKRDSCQGDSGGPHTTKQGDTWFLTGIVSWGEECAKEGKFGIYTRVSRYYAWISYVTGIRKVASHEDHEH</sequence>
<evidence type="ECO:0000256" key="20">
    <source>
        <dbReference type="ARBA" id="ARBA00023180"/>
    </source>
</evidence>
<dbReference type="Proteomes" id="UP001152622">
    <property type="component" value="Chromosome 10"/>
</dbReference>
<dbReference type="SUPFAM" id="SSF57630">
    <property type="entry name" value="GLA-domain"/>
    <property type="match status" value="1"/>
</dbReference>
<evidence type="ECO:0000256" key="17">
    <source>
        <dbReference type="ARBA" id="ARBA00023084"/>
    </source>
</evidence>
<dbReference type="PRINTS" id="PR00722">
    <property type="entry name" value="CHYMOTRYPSIN"/>
</dbReference>
<dbReference type="EC" id="3.4.21.22" evidence="4"/>
<dbReference type="InterPro" id="IPR012224">
    <property type="entry name" value="Pept_S1A_FX"/>
</dbReference>
<dbReference type="PROSITE" id="PS50240">
    <property type="entry name" value="TRYPSIN_DOM"/>
    <property type="match status" value="1"/>
</dbReference>
<evidence type="ECO:0000256" key="25">
    <source>
        <dbReference type="SAM" id="MobiDB-lite"/>
    </source>
</evidence>
<dbReference type="PROSITE" id="PS00134">
    <property type="entry name" value="TRYPSIN_HIS"/>
    <property type="match status" value="1"/>
</dbReference>
<evidence type="ECO:0000256" key="2">
    <source>
        <dbReference type="ARBA" id="ARBA00002741"/>
    </source>
</evidence>
<reference evidence="30" key="1">
    <citation type="journal article" date="2023" name="Science">
        <title>Genome structures resolve the early diversification of teleost fishes.</title>
        <authorList>
            <person name="Parey E."/>
            <person name="Louis A."/>
            <person name="Montfort J."/>
            <person name="Bouchez O."/>
            <person name="Roques C."/>
            <person name="Iampietro C."/>
            <person name="Lluch J."/>
            <person name="Castinel A."/>
            <person name="Donnadieu C."/>
            <person name="Desvignes T."/>
            <person name="Floi Bucao C."/>
            <person name="Jouanno E."/>
            <person name="Wen M."/>
            <person name="Mejri S."/>
            <person name="Dirks R."/>
            <person name="Jansen H."/>
            <person name="Henkel C."/>
            <person name="Chen W.J."/>
            <person name="Zahm M."/>
            <person name="Cabau C."/>
            <person name="Klopp C."/>
            <person name="Thompson A.W."/>
            <person name="Robinson-Rechavi M."/>
            <person name="Braasch I."/>
            <person name="Lecointre G."/>
            <person name="Bobe J."/>
            <person name="Postlethwait J.H."/>
            <person name="Berthelot C."/>
            <person name="Roest Crollius H."/>
            <person name="Guiguen Y."/>
        </authorList>
    </citation>
    <scope>NUCLEOTIDE SEQUENCE</scope>
    <source>
        <strain evidence="30">WJC10195</strain>
    </source>
</reference>
<dbReference type="InterPro" id="IPR018114">
    <property type="entry name" value="TRYPSIN_HIS"/>
</dbReference>
<feature type="region of interest" description="Disordered" evidence="25">
    <location>
        <begin position="221"/>
        <end position="242"/>
    </location>
</feature>
<dbReference type="InterPro" id="IPR000152">
    <property type="entry name" value="EGF-type_Asp/Asn_hydroxyl_site"/>
</dbReference>
<dbReference type="EMBL" id="JAINUF010000010">
    <property type="protein sequence ID" value="KAJ8347901.1"/>
    <property type="molecule type" value="Genomic_DNA"/>
</dbReference>
<dbReference type="Pfam" id="PF00594">
    <property type="entry name" value="Gla"/>
    <property type="match status" value="1"/>
</dbReference>
<dbReference type="InterPro" id="IPR035972">
    <property type="entry name" value="GLA-like_dom_SF"/>
</dbReference>
<evidence type="ECO:0000256" key="15">
    <source>
        <dbReference type="ARBA" id="ARBA00022837"/>
    </source>
</evidence>
<feature type="domain" description="EGF-like" evidence="27">
    <location>
        <begin position="94"/>
        <end position="130"/>
    </location>
</feature>
<dbReference type="PROSITE" id="PS00022">
    <property type="entry name" value="EGF_1"/>
    <property type="match status" value="1"/>
</dbReference>
<organism evidence="30 31">
    <name type="scientific">Synaphobranchus kaupii</name>
    <name type="common">Kaup's arrowtooth eel</name>
    <dbReference type="NCBI Taxonomy" id="118154"/>
    <lineage>
        <taxon>Eukaryota</taxon>
        <taxon>Metazoa</taxon>
        <taxon>Chordata</taxon>
        <taxon>Craniata</taxon>
        <taxon>Vertebrata</taxon>
        <taxon>Euteleostomi</taxon>
        <taxon>Actinopterygii</taxon>
        <taxon>Neopterygii</taxon>
        <taxon>Teleostei</taxon>
        <taxon>Anguilliformes</taxon>
        <taxon>Synaphobranchidae</taxon>
        <taxon>Synaphobranchus</taxon>
    </lineage>
</organism>
<evidence type="ECO:0000256" key="18">
    <source>
        <dbReference type="ARBA" id="ARBA00023145"/>
    </source>
</evidence>
<dbReference type="PROSITE" id="PS00011">
    <property type="entry name" value="GLA_1"/>
    <property type="match status" value="1"/>
</dbReference>
<evidence type="ECO:0000259" key="28">
    <source>
        <dbReference type="PROSITE" id="PS50240"/>
    </source>
</evidence>
<evidence type="ECO:0000256" key="13">
    <source>
        <dbReference type="ARBA" id="ARBA00022801"/>
    </source>
</evidence>
<evidence type="ECO:0000256" key="10">
    <source>
        <dbReference type="ARBA" id="ARBA00022670"/>
    </source>
</evidence>
<dbReference type="GO" id="GO:0004252">
    <property type="term" value="F:serine-type endopeptidase activity"/>
    <property type="evidence" value="ECO:0007669"/>
    <property type="project" value="UniProtKB-EC"/>
</dbReference>
<evidence type="ECO:0000256" key="14">
    <source>
        <dbReference type="ARBA" id="ARBA00022825"/>
    </source>
</evidence>
<dbReference type="PRINTS" id="PR00001">
    <property type="entry name" value="GLABLOOD"/>
</dbReference>
<evidence type="ECO:0000256" key="26">
    <source>
        <dbReference type="SAM" id="SignalP"/>
    </source>
</evidence>
<keyword evidence="19 23" id="KW-1015">Disulfide bond</keyword>
<dbReference type="InterPro" id="IPR009003">
    <property type="entry name" value="Peptidase_S1_PA"/>
</dbReference>
<feature type="disulfide bond" evidence="23">
    <location>
        <begin position="120"/>
        <end position="129"/>
    </location>
</feature>
<dbReference type="AlphaFoldDB" id="A0A9Q1EZ77"/>
<evidence type="ECO:0000256" key="19">
    <source>
        <dbReference type="ARBA" id="ARBA00023157"/>
    </source>
</evidence>
<feature type="compositionally biased region" description="Low complexity" evidence="25">
    <location>
        <begin position="223"/>
        <end position="242"/>
    </location>
</feature>
<evidence type="ECO:0000256" key="11">
    <source>
        <dbReference type="ARBA" id="ARBA00022696"/>
    </source>
</evidence>
<evidence type="ECO:0000313" key="30">
    <source>
        <dbReference type="EMBL" id="KAJ8347901.1"/>
    </source>
</evidence>
<keyword evidence="13 24" id="KW-0378">Hydrolase</keyword>
<feature type="chain" id="PRO_5040476841" description="Coagulation factor IX" evidence="26">
    <location>
        <begin position="22"/>
        <end position="519"/>
    </location>
</feature>
<keyword evidence="11" id="KW-0356">Hemostasis</keyword>
<dbReference type="InterPro" id="IPR001254">
    <property type="entry name" value="Trypsin_dom"/>
</dbReference>
<keyword evidence="15" id="KW-0106">Calcium</keyword>
<dbReference type="CDD" id="cd00190">
    <property type="entry name" value="Tryp_SPc"/>
    <property type="match status" value="1"/>
</dbReference>
<accession>A0A9Q1EZ77</accession>
<dbReference type="PROSITE" id="PS00010">
    <property type="entry name" value="ASX_HYDROXYL"/>
    <property type="match status" value="1"/>
</dbReference>
<evidence type="ECO:0000256" key="1">
    <source>
        <dbReference type="ARBA" id="ARBA00001368"/>
    </source>
</evidence>
<evidence type="ECO:0000256" key="4">
    <source>
        <dbReference type="ARBA" id="ARBA00012066"/>
    </source>
</evidence>
<comment type="catalytic activity">
    <reaction evidence="1">
        <text>Selective cleavage of Arg-|-Ile bond in factor X to form factor Xa.</text>
        <dbReference type="EC" id="3.4.21.22"/>
    </reaction>
</comment>
<proteinExistence type="predicted"/>
<comment type="function">
    <text evidence="2">Factor IX is a vitamin K-dependent plasma protein that participates in the intrinsic pathway of blood coagulation by converting factor X to its active form in the presence of Ca(2+) ions, phospholipids, and factor VIIIa.</text>
</comment>
<dbReference type="InterPro" id="IPR000742">
    <property type="entry name" value="EGF"/>
</dbReference>